<dbReference type="EMBL" id="WJXO01000001">
    <property type="protein sequence ID" value="MRN38015.1"/>
    <property type="molecule type" value="Genomic_DNA"/>
</dbReference>
<dbReference type="RefSeq" id="WP_154143231.1">
    <property type="nucleotide sequence ID" value="NZ_CP046027.1"/>
</dbReference>
<name>A0A5Q3S2D4_9NEIS</name>
<comment type="caution">
    <text evidence="1">The sequence shown here is derived from an EMBL/GenBank/DDBJ whole genome shotgun (WGS) entry which is preliminary data.</text>
</comment>
<accession>A0A5Q3S2D4</accession>
<evidence type="ECO:0000313" key="2">
    <source>
        <dbReference type="Proteomes" id="UP000486297"/>
    </source>
</evidence>
<dbReference type="AlphaFoldDB" id="A0A5Q3S2D4"/>
<sequence length="56" mass="6380">MRPTLVINIIGNLIGWGLYFLLLRRLPLPGIVQIILAFALCFAGIKIAEKIYRRLN</sequence>
<gene>
    <name evidence="1" type="ORF">GJU80_05825</name>
</gene>
<proteinExistence type="predicted"/>
<protein>
    <submittedName>
        <fullName evidence="1">Uncharacterized protein</fullName>
    </submittedName>
</protein>
<dbReference type="Proteomes" id="UP000486297">
    <property type="component" value="Unassembled WGS sequence"/>
</dbReference>
<organism evidence="1 2">
    <name type="scientific">Neisseria brasiliensis</name>
    <dbReference type="NCBI Taxonomy" id="2666100"/>
    <lineage>
        <taxon>Bacteria</taxon>
        <taxon>Pseudomonadati</taxon>
        <taxon>Pseudomonadota</taxon>
        <taxon>Betaproteobacteria</taxon>
        <taxon>Neisseriales</taxon>
        <taxon>Neisseriaceae</taxon>
        <taxon>Neisseria</taxon>
    </lineage>
</organism>
<evidence type="ECO:0000313" key="1">
    <source>
        <dbReference type="EMBL" id="MRN38015.1"/>
    </source>
</evidence>
<reference evidence="1" key="1">
    <citation type="journal article" name="Emerg. Infect. Dis.">
        <title>Two cases of a newly characterized neisseria species.</title>
        <authorList>
            <person name="Mustapha M."/>
            <person name="Lemos A.P.S."/>
            <person name="Harrison L.H."/>
            <person name="Vantyne D."/>
            <person name="Sacchi C.T."/>
        </authorList>
    </citation>
    <scope>NUCLEOTIDE SEQUENCE</scope>
    <source>
        <strain evidence="1">N.95.16</strain>
    </source>
</reference>
<keyword evidence="2" id="KW-1185">Reference proteome</keyword>